<accession>A0A096BFX2</accession>
<dbReference type="PANTHER" id="PTHR23526:SF2">
    <property type="entry name" value="MAJOR FACILITATOR SUPERFAMILY (MFS) PROFILE DOMAIN-CONTAINING PROTEIN"/>
    <property type="match status" value="1"/>
</dbReference>
<proteinExistence type="predicted"/>
<feature type="transmembrane region" description="Helical" evidence="6">
    <location>
        <begin position="64"/>
        <end position="86"/>
    </location>
</feature>
<feature type="transmembrane region" description="Helical" evidence="6">
    <location>
        <begin position="355"/>
        <end position="377"/>
    </location>
</feature>
<dbReference type="GO" id="GO:0005886">
    <property type="term" value="C:plasma membrane"/>
    <property type="evidence" value="ECO:0007669"/>
    <property type="project" value="UniProtKB-SubCell"/>
</dbReference>
<feature type="transmembrane region" description="Helical" evidence="6">
    <location>
        <begin position="189"/>
        <end position="209"/>
    </location>
</feature>
<feature type="transmembrane region" description="Helical" evidence="6">
    <location>
        <begin position="36"/>
        <end position="57"/>
    </location>
</feature>
<dbReference type="InterPro" id="IPR011701">
    <property type="entry name" value="MFS"/>
</dbReference>
<sequence>MLNYSKLVNQKTKSLKKIMISPIEEFLGFEQNIKRYMIMHLLGGGLLIYSSLTPIFMNKLGISIINAGLIFSLASVIDIIFTYVLSKFLDRISPNVGMAIDWLTESIPPLIYTFATTSFHMLLGVFSTKITNILNPVYKVYENEIFPEKQRDLLYTYHLMLPEIFTIIFYPIIGFLLTYKYTFLNAFRVVFFICAVGYIFIAIIPYKALKWVEPIKISKKNLSIAIPKNLLNVAIAQICVLAAMNFTSPFITSYFILEKIGGTVFNILMLEVICSIFVIITGLYSKNLTLKIPRQKIAQYGVIIFIIYAFLLMITKNYIFVLIAFVFYAIGHTIWFPHHYSLLMEFVPKESRGQFFGSMSAINKLFGACLPIISGILASKFGFFVPFGLVFVLFIIVYIIYQRLINMELGDECN</sequence>
<dbReference type="InterPro" id="IPR052528">
    <property type="entry name" value="Sugar_transport-like"/>
</dbReference>
<feature type="domain" description="Major facilitator superfamily (MFS) profile" evidence="7">
    <location>
        <begin position="166"/>
        <end position="414"/>
    </location>
</feature>
<evidence type="ECO:0000256" key="3">
    <source>
        <dbReference type="ARBA" id="ARBA00022692"/>
    </source>
</evidence>
<feature type="transmembrane region" description="Helical" evidence="6">
    <location>
        <begin position="159"/>
        <end position="177"/>
    </location>
</feature>
<dbReference type="Proteomes" id="UP000029622">
    <property type="component" value="Unassembled WGS sequence"/>
</dbReference>
<evidence type="ECO:0000259" key="7">
    <source>
        <dbReference type="PROSITE" id="PS50850"/>
    </source>
</evidence>
<dbReference type="EMBL" id="AZTB01000075">
    <property type="protein sequence ID" value="KGG79608.1"/>
    <property type="molecule type" value="Genomic_DNA"/>
</dbReference>
<evidence type="ECO:0000313" key="9">
    <source>
        <dbReference type="Proteomes" id="UP000029622"/>
    </source>
</evidence>
<feature type="transmembrane region" description="Helical" evidence="6">
    <location>
        <begin position="106"/>
        <end position="126"/>
    </location>
</feature>
<evidence type="ECO:0000256" key="4">
    <source>
        <dbReference type="ARBA" id="ARBA00022989"/>
    </source>
</evidence>
<organism evidence="8 9">
    <name type="scientific">Caloranaerobacter azorensis H53214</name>
    <dbReference type="NCBI Taxonomy" id="1156417"/>
    <lineage>
        <taxon>Bacteria</taxon>
        <taxon>Bacillati</taxon>
        <taxon>Bacillota</taxon>
        <taxon>Tissierellia</taxon>
        <taxon>Tissierellales</taxon>
        <taxon>Thermohalobacteraceae</taxon>
        <taxon>Caloranaerobacter</taxon>
    </lineage>
</organism>
<dbReference type="InterPro" id="IPR020846">
    <property type="entry name" value="MFS_dom"/>
</dbReference>
<feature type="transmembrane region" description="Helical" evidence="6">
    <location>
        <begin position="297"/>
        <end position="314"/>
    </location>
</feature>
<evidence type="ECO:0000256" key="1">
    <source>
        <dbReference type="ARBA" id="ARBA00004651"/>
    </source>
</evidence>
<dbReference type="Gene3D" id="1.20.1250.20">
    <property type="entry name" value="MFS general substrate transporter like domains"/>
    <property type="match status" value="1"/>
</dbReference>
<feature type="transmembrane region" description="Helical" evidence="6">
    <location>
        <begin position="383"/>
        <end position="401"/>
    </location>
</feature>
<dbReference type="PROSITE" id="PS50850">
    <property type="entry name" value="MFS"/>
    <property type="match status" value="1"/>
</dbReference>
<reference evidence="8 9" key="1">
    <citation type="submission" date="2013-12" db="EMBL/GenBank/DDBJ databases">
        <title>Draft genome sequence of Caloranaerobacter sp. H53214.</title>
        <authorList>
            <person name="Jiang L.J."/>
            <person name="Shao Z.Z."/>
            <person name="Long M.N."/>
        </authorList>
    </citation>
    <scope>NUCLEOTIDE SEQUENCE [LARGE SCALE GENOMIC DNA]</scope>
    <source>
        <strain evidence="8 9">H53214</strain>
    </source>
</reference>
<protein>
    <recommendedName>
        <fullName evidence="7">Major facilitator superfamily (MFS) profile domain-containing protein</fullName>
    </recommendedName>
</protein>
<keyword evidence="5 6" id="KW-0472">Membrane</keyword>
<keyword evidence="2" id="KW-0813">Transport</keyword>
<dbReference type="SUPFAM" id="SSF103473">
    <property type="entry name" value="MFS general substrate transporter"/>
    <property type="match status" value="1"/>
</dbReference>
<evidence type="ECO:0000313" key="8">
    <source>
        <dbReference type="EMBL" id="KGG79608.1"/>
    </source>
</evidence>
<dbReference type="Pfam" id="PF07690">
    <property type="entry name" value="MFS_1"/>
    <property type="match status" value="2"/>
</dbReference>
<feature type="transmembrane region" description="Helical" evidence="6">
    <location>
        <begin position="320"/>
        <end position="343"/>
    </location>
</feature>
<dbReference type="PANTHER" id="PTHR23526">
    <property type="entry name" value="INTEGRAL MEMBRANE TRANSPORT PROTEIN-RELATED"/>
    <property type="match status" value="1"/>
</dbReference>
<comment type="subcellular location">
    <subcellularLocation>
        <location evidence="1">Cell membrane</location>
        <topology evidence="1">Multi-pass membrane protein</topology>
    </subcellularLocation>
</comment>
<name>A0A096BFX2_9FIRM</name>
<keyword evidence="4 6" id="KW-1133">Transmembrane helix</keyword>
<keyword evidence="3 6" id="KW-0812">Transmembrane</keyword>
<evidence type="ECO:0000256" key="5">
    <source>
        <dbReference type="ARBA" id="ARBA00023136"/>
    </source>
</evidence>
<gene>
    <name evidence="8" type="ORF">Y919_11030</name>
</gene>
<dbReference type="RefSeq" id="WP_035164763.1">
    <property type="nucleotide sequence ID" value="NZ_AZTB01000075.1"/>
</dbReference>
<dbReference type="STRING" id="1156417.Y919_11030"/>
<evidence type="ECO:0000256" key="2">
    <source>
        <dbReference type="ARBA" id="ARBA00022448"/>
    </source>
</evidence>
<evidence type="ECO:0000256" key="6">
    <source>
        <dbReference type="SAM" id="Phobius"/>
    </source>
</evidence>
<comment type="caution">
    <text evidence="8">The sequence shown here is derived from an EMBL/GenBank/DDBJ whole genome shotgun (WGS) entry which is preliminary data.</text>
</comment>
<feature type="transmembrane region" description="Helical" evidence="6">
    <location>
        <begin position="230"/>
        <end position="257"/>
    </location>
</feature>
<feature type="transmembrane region" description="Helical" evidence="6">
    <location>
        <begin position="263"/>
        <end position="285"/>
    </location>
</feature>
<dbReference type="AlphaFoldDB" id="A0A096BFX2"/>
<dbReference type="GO" id="GO:0022857">
    <property type="term" value="F:transmembrane transporter activity"/>
    <property type="evidence" value="ECO:0007669"/>
    <property type="project" value="InterPro"/>
</dbReference>
<dbReference type="InterPro" id="IPR036259">
    <property type="entry name" value="MFS_trans_sf"/>
</dbReference>